<gene>
    <name evidence="2" type="ORF">JD844_012931</name>
</gene>
<comment type="caution">
    <text evidence="2">The sequence shown here is derived from an EMBL/GenBank/DDBJ whole genome shotgun (WGS) entry which is preliminary data.</text>
</comment>
<protein>
    <recommendedName>
        <fullName evidence="4">EF-hand calcium-binding domain-containing protein 12</fullName>
    </recommendedName>
</protein>
<accession>A0ABQ7TKI1</accession>
<dbReference type="PANTHER" id="PTHR47225">
    <property type="entry name" value="EF-HAND CALCIUM-BINDING DOMAIN-CONTAINING PROTEIN 12"/>
    <property type="match status" value="1"/>
</dbReference>
<reference evidence="2 3" key="1">
    <citation type="journal article" date="2022" name="Gigascience">
        <title>A chromosome-level genome assembly and annotation of the desert horned lizard, Phrynosoma platyrhinos, provides insight into chromosomal rearrangements among reptiles.</title>
        <authorList>
            <person name="Koochekian N."/>
            <person name="Ascanio A."/>
            <person name="Farleigh K."/>
            <person name="Card D.C."/>
            <person name="Schield D.R."/>
            <person name="Castoe T.A."/>
            <person name="Jezkova T."/>
        </authorList>
    </citation>
    <scope>NUCLEOTIDE SEQUENCE [LARGE SCALE GENOMIC DNA]</scope>
    <source>
        <strain evidence="2">NK-2021</strain>
    </source>
</reference>
<evidence type="ECO:0000256" key="1">
    <source>
        <dbReference type="SAM" id="MobiDB-lite"/>
    </source>
</evidence>
<dbReference type="PANTHER" id="PTHR47225:SF1">
    <property type="entry name" value="EF-HAND CALCIUM-BINDING DOMAIN-CONTAINING PROTEIN 12"/>
    <property type="match status" value="1"/>
</dbReference>
<dbReference type="InterPro" id="IPR042847">
    <property type="entry name" value="EFC12"/>
</dbReference>
<proteinExistence type="predicted"/>
<evidence type="ECO:0000313" key="2">
    <source>
        <dbReference type="EMBL" id="KAH0630204.1"/>
    </source>
</evidence>
<feature type="region of interest" description="Disordered" evidence="1">
    <location>
        <begin position="1"/>
        <end position="23"/>
    </location>
</feature>
<keyword evidence="3" id="KW-1185">Reference proteome</keyword>
<name>A0ABQ7TKI1_PHRPL</name>
<sequence>MGGRAPSSPKPQPHIPCDLKEKAPVLEIPPQAKDNEEEKDELQQLEAWIEERKKLRDLLNNCVNLEEWLTAKQPGSELEASVLGKIKEGKEPKEVKMEPTLEAVKSIERDQGRIIPLIGMPYPDSLKTLQSLLHKQKLKLVDLFNKADRTKSMKFKRADFIRIIEGTNVPISKNDLEDIVIYLTSSKKGNYITCDDLAECQRIWMDSVRDQWKQPKETKQDTKEASVAVSKTASIAQSKAKLLSTQMDYLEVPPINTEPDCMHLTYNQMEIVGKRYKEMRRKLKRKVDPLDFAEQCRMVKTGDLAVDGHCLPSTMEGEMGELVDKHRLFCHLVWIQCVKLCEKYKVPLTEKLLKKGIVKPRDWVRGGNATNPNSSKKCVQAFESSKALHQPSRYNKELWRMFTFLNPLTDPNSFWPGHLLDKLRLYLPQMERDDGNALFSRVSRSRPVYPGMYTPDRSWQVSDQGYLTYGDPDSRKHYYYI</sequence>
<evidence type="ECO:0000313" key="3">
    <source>
        <dbReference type="Proteomes" id="UP000826234"/>
    </source>
</evidence>
<dbReference type="Proteomes" id="UP000826234">
    <property type="component" value="Unassembled WGS sequence"/>
</dbReference>
<evidence type="ECO:0008006" key="4">
    <source>
        <dbReference type="Google" id="ProtNLM"/>
    </source>
</evidence>
<dbReference type="EMBL" id="JAIPUX010000439">
    <property type="protein sequence ID" value="KAH0630204.1"/>
    <property type="molecule type" value="Genomic_DNA"/>
</dbReference>
<organism evidence="2 3">
    <name type="scientific">Phrynosoma platyrhinos</name>
    <name type="common">Desert horned lizard</name>
    <dbReference type="NCBI Taxonomy" id="52577"/>
    <lineage>
        <taxon>Eukaryota</taxon>
        <taxon>Metazoa</taxon>
        <taxon>Chordata</taxon>
        <taxon>Craniata</taxon>
        <taxon>Vertebrata</taxon>
        <taxon>Euteleostomi</taxon>
        <taxon>Lepidosauria</taxon>
        <taxon>Squamata</taxon>
        <taxon>Bifurcata</taxon>
        <taxon>Unidentata</taxon>
        <taxon>Episquamata</taxon>
        <taxon>Toxicofera</taxon>
        <taxon>Iguania</taxon>
        <taxon>Phrynosomatidae</taxon>
        <taxon>Phrynosomatinae</taxon>
        <taxon>Phrynosoma</taxon>
    </lineage>
</organism>